<dbReference type="Gene3D" id="3.30.530.20">
    <property type="match status" value="1"/>
</dbReference>
<sequence length="152" mass="17210">MPQDLQASIDIDAPPSDVWSVVHDLTRMPEWSPQCRRVLARGPIRQGSRMINLNRAGWKVWPTRSVVTDFDEGRTVGFRVADNNTRWVFDLEGLDDGARTRLIERRDVSDGTTAISRRLIDTFLGGEQEFEKDLLSGIRQTLAGIKQTVEST</sequence>
<dbReference type="CDD" id="cd07812">
    <property type="entry name" value="SRPBCC"/>
    <property type="match status" value="1"/>
</dbReference>
<dbReference type="RefSeq" id="WP_146317733.1">
    <property type="nucleotide sequence ID" value="NZ_VCQV01000021.1"/>
</dbReference>
<dbReference type="InterPro" id="IPR023393">
    <property type="entry name" value="START-like_dom_sf"/>
</dbReference>
<gene>
    <name evidence="1" type="ORF">FGL98_14665</name>
</gene>
<dbReference type="Pfam" id="PF10604">
    <property type="entry name" value="Polyketide_cyc2"/>
    <property type="match status" value="1"/>
</dbReference>
<dbReference type="OrthoDB" id="6624781at2"/>
<name>A0A563DY17_9MICO</name>
<dbReference type="InterPro" id="IPR019587">
    <property type="entry name" value="Polyketide_cyclase/dehydratase"/>
</dbReference>
<evidence type="ECO:0000313" key="2">
    <source>
        <dbReference type="Proteomes" id="UP000320244"/>
    </source>
</evidence>
<protein>
    <submittedName>
        <fullName evidence="1">SRPBCC family protein</fullName>
    </submittedName>
</protein>
<accession>A0A563DY17</accession>
<comment type="caution">
    <text evidence="1">The sequence shown here is derived from an EMBL/GenBank/DDBJ whole genome shotgun (WGS) entry which is preliminary data.</text>
</comment>
<evidence type="ECO:0000313" key="1">
    <source>
        <dbReference type="EMBL" id="TWP35168.1"/>
    </source>
</evidence>
<dbReference type="SUPFAM" id="SSF55961">
    <property type="entry name" value="Bet v1-like"/>
    <property type="match status" value="1"/>
</dbReference>
<keyword evidence="2" id="KW-1185">Reference proteome</keyword>
<dbReference type="EMBL" id="VCQV01000021">
    <property type="protein sequence ID" value="TWP35168.1"/>
    <property type="molecule type" value="Genomic_DNA"/>
</dbReference>
<organism evidence="1 2">
    <name type="scientific">Leekyejoonella antrihumi</name>
    <dbReference type="NCBI Taxonomy" id="1660198"/>
    <lineage>
        <taxon>Bacteria</taxon>
        <taxon>Bacillati</taxon>
        <taxon>Actinomycetota</taxon>
        <taxon>Actinomycetes</taxon>
        <taxon>Micrococcales</taxon>
        <taxon>Dermacoccaceae</taxon>
        <taxon>Leekyejoonella</taxon>
    </lineage>
</organism>
<dbReference type="AlphaFoldDB" id="A0A563DY17"/>
<dbReference type="Proteomes" id="UP000320244">
    <property type="component" value="Unassembled WGS sequence"/>
</dbReference>
<proteinExistence type="predicted"/>
<reference evidence="1 2" key="1">
    <citation type="submission" date="2019-05" db="EMBL/GenBank/DDBJ databases">
        <authorList>
            <person name="Lee S.D."/>
        </authorList>
    </citation>
    <scope>NUCLEOTIDE SEQUENCE [LARGE SCALE GENOMIC DNA]</scope>
    <source>
        <strain evidence="1 2">C5-26</strain>
    </source>
</reference>
<reference evidence="1 2" key="2">
    <citation type="submission" date="2019-08" db="EMBL/GenBank/DDBJ databases">
        <title>Jejuicoccus antrihumi gen. nov., sp. nov., a new member of the family Dermacoccaceae isolated from a cave.</title>
        <authorList>
            <person name="Schumann P."/>
            <person name="Kim I.S."/>
        </authorList>
    </citation>
    <scope>NUCLEOTIDE SEQUENCE [LARGE SCALE GENOMIC DNA]</scope>
    <source>
        <strain evidence="1 2">C5-26</strain>
    </source>
</reference>